<feature type="transmembrane region" description="Helical" evidence="7">
    <location>
        <begin position="156"/>
        <end position="178"/>
    </location>
</feature>
<dbReference type="EMBL" id="JBHTNF010000003">
    <property type="protein sequence ID" value="MFD1327730.1"/>
    <property type="molecule type" value="Genomic_DNA"/>
</dbReference>
<evidence type="ECO:0000256" key="5">
    <source>
        <dbReference type="ARBA" id="ARBA00022989"/>
    </source>
</evidence>
<comment type="caution">
    <text evidence="8">The sequence shown here is derived from an EMBL/GenBank/DDBJ whole genome shotgun (WGS) entry which is preliminary data.</text>
</comment>
<dbReference type="PANTHER" id="PTHR30106">
    <property type="entry name" value="INNER MEMBRANE PROTEIN YEIH-RELATED"/>
    <property type="match status" value="1"/>
</dbReference>
<gene>
    <name evidence="8" type="ORF">ACFQ33_07470</name>
</gene>
<dbReference type="RefSeq" id="WP_374836448.1">
    <property type="nucleotide sequence ID" value="NZ_JBHEEW010000003.1"/>
</dbReference>
<dbReference type="InterPro" id="IPR018383">
    <property type="entry name" value="UPF0324_pro"/>
</dbReference>
<proteinExistence type="inferred from homology"/>
<keyword evidence="3" id="KW-1003">Cell membrane</keyword>
<sequence length="341" mass="35117">MSKAIPFSAHIPGVFLSLAVAGLAYLGDVAERHLTGEAWLDALVLAILFGALLRFRLRRPAAFDPGIEFTAKYFLEIAIVLLGAGISAAALASVGPAMLGAIAFVVFCVLAASYGIGRLLGLPKRMAVLVACGNSICGNSAIAATAPVIRARPDDVASSIAFTAVLGVITVLLLPLLVPVLRLSGVDYGILAGMTVYAVPQVFAATAPVSAVGVQVGMLVKLVRVMMLGPVVLLLSLLPANRSGSNRCRPPLHRLVPWFIVGFLLLLAARSVGLIGEPAALAMNKASGALTVVAMAALGLGVDIRKVMQAGMRVSATVVLSLLVLLAASYAMILLLQAIAP</sequence>
<feature type="transmembrane region" description="Helical" evidence="7">
    <location>
        <begin position="190"/>
        <end position="212"/>
    </location>
</feature>
<keyword evidence="6 7" id="KW-0472">Membrane</keyword>
<evidence type="ECO:0000256" key="2">
    <source>
        <dbReference type="ARBA" id="ARBA00007977"/>
    </source>
</evidence>
<feature type="transmembrane region" description="Helical" evidence="7">
    <location>
        <begin position="7"/>
        <end position="26"/>
    </location>
</feature>
<feature type="transmembrane region" description="Helical" evidence="7">
    <location>
        <begin position="128"/>
        <end position="150"/>
    </location>
</feature>
<feature type="transmembrane region" description="Helical" evidence="7">
    <location>
        <begin position="218"/>
        <end position="238"/>
    </location>
</feature>
<evidence type="ECO:0000256" key="4">
    <source>
        <dbReference type="ARBA" id="ARBA00022692"/>
    </source>
</evidence>
<evidence type="ECO:0000256" key="3">
    <source>
        <dbReference type="ARBA" id="ARBA00022475"/>
    </source>
</evidence>
<feature type="transmembrane region" description="Helical" evidence="7">
    <location>
        <begin position="69"/>
        <end position="91"/>
    </location>
</feature>
<keyword evidence="5 7" id="KW-1133">Transmembrane helix</keyword>
<comment type="similarity">
    <text evidence="2">Belongs to the UPF0324 family.</text>
</comment>
<protein>
    <submittedName>
        <fullName evidence="8">YeiH family protein</fullName>
    </submittedName>
</protein>
<feature type="transmembrane region" description="Helical" evidence="7">
    <location>
        <begin position="314"/>
        <end position="340"/>
    </location>
</feature>
<feature type="transmembrane region" description="Helical" evidence="7">
    <location>
        <begin position="258"/>
        <end position="276"/>
    </location>
</feature>
<name>A0ABW3YUZ7_MYCRA</name>
<keyword evidence="4 7" id="KW-0812">Transmembrane</keyword>
<feature type="transmembrane region" description="Helical" evidence="7">
    <location>
        <begin position="282"/>
        <end position="302"/>
    </location>
</feature>
<organism evidence="8 9">
    <name type="scientific">Mycoplana ramosa</name>
    <name type="common">Mycoplana bullata</name>
    <dbReference type="NCBI Taxonomy" id="40837"/>
    <lineage>
        <taxon>Bacteria</taxon>
        <taxon>Pseudomonadati</taxon>
        <taxon>Pseudomonadota</taxon>
        <taxon>Alphaproteobacteria</taxon>
        <taxon>Hyphomicrobiales</taxon>
        <taxon>Rhizobiaceae</taxon>
        <taxon>Mycoplana</taxon>
    </lineage>
</organism>
<dbReference type="Proteomes" id="UP001597173">
    <property type="component" value="Unassembled WGS sequence"/>
</dbReference>
<feature type="transmembrane region" description="Helical" evidence="7">
    <location>
        <begin position="97"/>
        <end position="116"/>
    </location>
</feature>
<comment type="subcellular location">
    <subcellularLocation>
        <location evidence="1">Cell membrane</location>
        <topology evidence="1">Multi-pass membrane protein</topology>
    </subcellularLocation>
</comment>
<keyword evidence="9" id="KW-1185">Reference proteome</keyword>
<accession>A0ABW3YUZ7</accession>
<evidence type="ECO:0000313" key="8">
    <source>
        <dbReference type="EMBL" id="MFD1327730.1"/>
    </source>
</evidence>
<evidence type="ECO:0000256" key="1">
    <source>
        <dbReference type="ARBA" id="ARBA00004651"/>
    </source>
</evidence>
<reference evidence="9" key="1">
    <citation type="journal article" date="2019" name="Int. J. Syst. Evol. Microbiol.">
        <title>The Global Catalogue of Microorganisms (GCM) 10K type strain sequencing project: providing services to taxonomists for standard genome sequencing and annotation.</title>
        <authorList>
            <consortium name="The Broad Institute Genomics Platform"/>
            <consortium name="The Broad Institute Genome Sequencing Center for Infectious Disease"/>
            <person name="Wu L."/>
            <person name="Ma J."/>
        </authorList>
    </citation>
    <scope>NUCLEOTIDE SEQUENCE [LARGE SCALE GENOMIC DNA]</scope>
    <source>
        <strain evidence="9">CCUG 55609</strain>
    </source>
</reference>
<dbReference type="PANTHER" id="PTHR30106:SF2">
    <property type="entry name" value="UPF0324 INNER MEMBRANE PROTEIN YEIH"/>
    <property type="match status" value="1"/>
</dbReference>
<dbReference type="Pfam" id="PF03601">
    <property type="entry name" value="Cons_hypoth698"/>
    <property type="match status" value="1"/>
</dbReference>
<evidence type="ECO:0000313" key="9">
    <source>
        <dbReference type="Proteomes" id="UP001597173"/>
    </source>
</evidence>
<evidence type="ECO:0000256" key="6">
    <source>
        <dbReference type="ARBA" id="ARBA00023136"/>
    </source>
</evidence>
<evidence type="ECO:0000256" key="7">
    <source>
        <dbReference type="SAM" id="Phobius"/>
    </source>
</evidence>
<feature type="transmembrane region" description="Helical" evidence="7">
    <location>
        <begin position="38"/>
        <end position="57"/>
    </location>
</feature>